<dbReference type="OrthoDB" id="9804077at2"/>
<feature type="active site" description="Proton donor" evidence="5">
    <location>
        <position position="125"/>
    </location>
</feature>
<evidence type="ECO:0000313" key="6">
    <source>
        <dbReference type="EMBL" id="SNR93198.1"/>
    </source>
</evidence>
<feature type="binding site" evidence="5">
    <location>
        <position position="260"/>
    </location>
    <ligand>
        <name>dimethylallyl diphosphate</name>
        <dbReference type="ChEBI" id="CHEBI:57623"/>
    </ligand>
</feature>
<accession>A0A239ADU3</accession>
<feature type="binding site" evidence="5">
    <location>
        <position position="216"/>
    </location>
    <ligand>
        <name>dimethylallyl diphosphate</name>
        <dbReference type="ChEBI" id="CHEBI:57623"/>
    </ligand>
</feature>
<feature type="binding site" evidence="5">
    <location>
        <position position="123"/>
    </location>
    <ligand>
        <name>(2E)-4-hydroxy-3-methylbut-2-enyl diphosphate</name>
        <dbReference type="ChEBI" id="CHEBI:128753"/>
    </ligand>
</feature>
<feature type="binding site" evidence="5">
    <location>
        <position position="160"/>
    </location>
    <ligand>
        <name>(2E)-4-hydroxy-3-methylbut-2-enyl diphosphate</name>
        <dbReference type="ChEBI" id="CHEBI:128753"/>
    </ligand>
</feature>
<reference evidence="7" key="1">
    <citation type="submission" date="2017-06" db="EMBL/GenBank/DDBJ databases">
        <authorList>
            <person name="Varghese N."/>
            <person name="Submissions S."/>
        </authorList>
    </citation>
    <scope>NUCLEOTIDE SEQUENCE [LARGE SCALE GENOMIC DNA]</scope>
    <source>
        <strain evidence="7">DSM 15668</strain>
    </source>
</reference>
<feature type="binding site" evidence="5">
    <location>
        <position position="40"/>
    </location>
    <ligand>
        <name>(2E)-4-hydroxy-3-methylbut-2-enyl diphosphate</name>
        <dbReference type="ChEBI" id="CHEBI:128753"/>
    </ligand>
</feature>
<comment type="catalytic activity">
    <reaction evidence="5">
        <text>dimethylallyl diphosphate + 2 oxidized [2Fe-2S]-[ferredoxin] + H2O = (2E)-4-hydroxy-3-methylbut-2-enyl diphosphate + 2 reduced [2Fe-2S]-[ferredoxin] + 2 H(+)</text>
        <dbReference type="Rhea" id="RHEA:24825"/>
        <dbReference type="Rhea" id="RHEA-COMP:10000"/>
        <dbReference type="Rhea" id="RHEA-COMP:10001"/>
        <dbReference type="ChEBI" id="CHEBI:15377"/>
        <dbReference type="ChEBI" id="CHEBI:15378"/>
        <dbReference type="ChEBI" id="CHEBI:33737"/>
        <dbReference type="ChEBI" id="CHEBI:33738"/>
        <dbReference type="ChEBI" id="CHEBI:57623"/>
        <dbReference type="ChEBI" id="CHEBI:128753"/>
        <dbReference type="EC" id="1.17.7.4"/>
    </reaction>
</comment>
<dbReference type="GO" id="GO:0046872">
    <property type="term" value="F:metal ion binding"/>
    <property type="evidence" value="ECO:0007669"/>
    <property type="project" value="UniProtKB-KW"/>
</dbReference>
<sequence length="291" mass="32162">MKIIVAKSAGFCWGVKRAVNMAIAAAKKNGTVYSLGELIHNPQEIKRLETLGIKKIDSINEIPKNSTVIIRSHGVPPDIIKKLKEKGIFIVDATCPFVKAIQEKAISLEKEGYPVCILGNSSHPEVIGIAGHVKDPVIVENENDIEKLPPFQKLGIVCQTTLNSELLSKFVASLSKEIKEMKLFNTICKATKVRQEETRKLAQQVDMMIVIGGKNSSNTGKLYAISKKLNRNSFHIESAEEIDESWFKNIEKIGITAGASTPQWIIEEVIERIKTILKGGETVERGLCKTT</sequence>
<feature type="binding site" evidence="5">
    <location>
        <position position="40"/>
    </location>
    <ligand>
        <name>dimethylallyl diphosphate</name>
        <dbReference type="ChEBI" id="CHEBI:57623"/>
    </ligand>
</feature>
<feature type="binding site" evidence="5">
    <location>
        <position position="217"/>
    </location>
    <ligand>
        <name>dimethylallyl diphosphate</name>
        <dbReference type="ChEBI" id="CHEBI:57623"/>
    </ligand>
</feature>
<comment type="function">
    <text evidence="5">Catalyzes the conversion of 1-hydroxy-2-methyl-2-(E)-butenyl 4-diphosphate (HMBPP) into a mixture of isopentenyl diphosphate (IPP) and dimethylallyl diphosphate (DMAPP). Acts in the terminal step of the DOXP/MEP pathway for isoprenoid precursor biosynthesis.</text>
</comment>
<feature type="binding site" evidence="5">
    <location>
        <position position="218"/>
    </location>
    <ligand>
        <name>isopentenyl diphosphate</name>
        <dbReference type="ChEBI" id="CHEBI:128769"/>
    </ligand>
</feature>
<dbReference type="UniPathway" id="UPA00056">
    <property type="reaction ID" value="UER00097"/>
</dbReference>
<proteinExistence type="inferred from homology"/>
<keyword evidence="5" id="KW-0414">Isoprene biosynthesis</keyword>
<keyword evidence="3 5" id="KW-0408">Iron</keyword>
<gene>
    <name evidence="5" type="primary">ispH</name>
    <name evidence="6" type="ORF">SAMN06265340_1195</name>
</gene>
<organism evidence="6 7">
    <name type="scientific">Desulfurobacterium atlanticum</name>
    <dbReference type="NCBI Taxonomy" id="240169"/>
    <lineage>
        <taxon>Bacteria</taxon>
        <taxon>Pseudomonadati</taxon>
        <taxon>Aquificota</taxon>
        <taxon>Aquificia</taxon>
        <taxon>Desulfurobacteriales</taxon>
        <taxon>Desulfurobacteriaceae</taxon>
        <taxon>Desulfurobacterium</taxon>
    </lineage>
</organism>
<dbReference type="PANTHER" id="PTHR30426:SF0">
    <property type="entry name" value="4-HYDROXY-3-METHYLBUT-2-ENYL DIPHOSPHATE REDUCTASE"/>
    <property type="match status" value="1"/>
</dbReference>
<dbReference type="Gene3D" id="3.40.50.11270">
    <property type="match status" value="1"/>
</dbReference>
<dbReference type="HAMAP" id="MF_00191">
    <property type="entry name" value="IspH"/>
    <property type="match status" value="1"/>
</dbReference>
<feature type="binding site" evidence="5">
    <location>
        <position position="260"/>
    </location>
    <ligand>
        <name>(2E)-4-hydroxy-3-methylbut-2-enyl diphosphate</name>
        <dbReference type="ChEBI" id="CHEBI:128753"/>
    </ligand>
</feature>
<dbReference type="GO" id="GO:0016114">
    <property type="term" value="P:terpenoid biosynthetic process"/>
    <property type="evidence" value="ECO:0007669"/>
    <property type="project" value="UniProtKB-UniRule"/>
</dbReference>
<dbReference type="Proteomes" id="UP000198405">
    <property type="component" value="Unassembled WGS sequence"/>
</dbReference>
<comment type="cofactor">
    <cofactor evidence="5">
        <name>[4Fe-4S] cluster</name>
        <dbReference type="ChEBI" id="CHEBI:49883"/>
    </cofactor>
    <text evidence="5">Binds 1 [4Fe-4S] cluster per subunit.</text>
</comment>
<dbReference type="EC" id="1.17.7.4" evidence="5"/>
<feature type="binding site" evidence="5">
    <location>
        <position position="40"/>
    </location>
    <ligand>
        <name>isopentenyl diphosphate</name>
        <dbReference type="ChEBI" id="CHEBI:128769"/>
    </ligand>
</feature>
<feature type="binding site" evidence="5">
    <location>
        <position position="73"/>
    </location>
    <ligand>
        <name>dimethylallyl diphosphate</name>
        <dbReference type="ChEBI" id="CHEBI:57623"/>
    </ligand>
</feature>
<dbReference type="CDD" id="cd13944">
    <property type="entry name" value="lytB_ispH"/>
    <property type="match status" value="1"/>
</dbReference>
<feature type="binding site" evidence="5">
    <location>
        <position position="218"/>
    </location>
    <ligand>
        <name>dimethylallyl diphosphate</name>
        <dbReference type="ChEBI" id="CHEBI:57623"/>
    </ligand>
</feature>
<evidence type="ECO:0000256" key="3">
    <source>
        <dbReference type="ARBA" id="ARBA00023004"/>
    </source>
</evidence>
<dbReference type="AlphaFoldDB" id="A0A239ADU3"/>
<feature type="binding site" evidence="5">
    <location>
        <position position="218"/>
    </location>
    <ligand>
        <name>(2E)-4-hydroxy-3-methylbut-2-enyl diphosphate</name>
        <dbReference type="ChEBI" id="CHEBI:128753"/>
    </ligand>
</feature>
<dbReference type="GO" id="GO:0019288">
    <property type="term" value="P:isopentenyl diphosphate biosynthetic process, methylerythritol 4-phosphate pathway"/>
    <property type="evidence" value="ECO:0007669"/>
    <property type="project" value="UniProtKB-UniRule"/>
</dbReference>
<dbReference type="GO" id="GO:0050992">
    <property type="term" value="P:dimethylallyl diphosphate biosynthetic process"/>
    <property type="evidence" value="ECO:0007669"/>
    <property type="project" value="UniProtKB-UniRule"/>
</dbReference>
<dbReference type="NCBIfam" id="TIGR00216">
    <property type="entry name" value="ispH_lytB"/>
    <property type="match status" value="1"/>
</dbReference>
<comment type="catalytic activity">
    <reaction evidence="5">
        <text>isopentenyl diphosphate + 2 oxidized [2Fe-2S]-[ferredoxin] + H2O = (2E)-4-hydroxy-3-methylbut-2-enyl diphosphate + 2 reduced [2Fe-2S]-[ferredoxin] + 2 H(+)</text>
        <dbReference type="Rhea" id="RHEA:24488"/>
        <dbReference type="Rhea" id="RHEA-COMP:10000"/>
        <dbReference type="Rhea" id="RHEA-COMP:10001"/>
        <dbReference type="ChEBI" id="CHEBI:15377"/>
        <dbReference type="ChEBI" id="CHEBI:15378"/>
        <dbReference type="ChEBI" id="CHEBI:33737"/>
        <dbReference type="ChEBI" id="CHEBI:33738"/>
        <dbReference type="ChEBI" id="CHEBI:128753"/>
        <dbReference type="ChEBI" id="CHEBI:128769"/>
        <dbReference type="EC" id="1.17.7.4"/>
    </reaction>
</comment>
<dbReference type="EMBL" id="FZOB01000019">
    <property type="protein sequence ID" value="SNR93198.1"/>
    <property type="molecule type" value="Genomic_DNA"/>
</dbReference>
<feature type="binding site" evidence="5">
    <location>
        <position position="260"/>
    </location>
    <ligand>
        <name>isopentenyl diphosphate</name>
        <dbReference type="ChEBI" id="CHEBI:128769"/>
    </ligand>
</feature>
<keyword evidence="1 5" id="KW-0004">4Fe-4S</keyword>
<feature type="binding site" evidence="5">
    <location>
        <position position="12"/>
    </location>
    <ligand>
        <name>[4Fe-4S] cluster</name>
        <dbReference type="ChEBI" id="CHEBI:49883"/>
    </ligand>
</feature>
<feature type="binding site" evidence="5">
    <location>
        <position position="216"/>
    </location>
    <ligand>
        <name>isopentenyl diphosphate</name>
        <dbReference type="ChEBI" id="CHEBI:128769"/>
    </ligand>
</feature>
<dbReference type="Pfam" id="PF02401">
    <property type="entry name" value="LYTB"/>
    <property type="match status" value="1"/>
</dbReference>
<comment type="similarity">
    <text evidence="5">Belongs to the IspH family.</text>
</comment>
<dbReference type="NCBIfam" id="NF002187">
    <property type="entry name" value="PRK01045.1-1"/>
    <property type="match status" value="1"/>
</dbReference>
<dbReference type="Gene3D" id="3.40.1010.20">
    <property type="entry name" value="4-hydroxy-3-methylbut-2-enyl diphosphate reductase, catalytic domain"/>
    <property type="match status" value="2"/>
</dbReference>
<feature type="binding site" evidence="5">
    <location>
        <position position="216"/>
    </location>
    <ligand>
        <name>(2E)-4-hydroxy-3-methylbut-2-enyl diphosphate</name>
        <dbReference type="ChEBI" id="CHEBI:128753"/>
    </ligand>
</feature>
<feature type="binding site" evidence="5">
    <location>
        <position position="188"/>
    </location>
    <ligand>
        <name>[4Fe-4S] cluster</name>
        <dbReference type="ChEBI" id="CHEBI:49883"/>
    </ligand>
</feature>
<dbReference type="GO" id="GO:0051539">
    <property type="term" value="F:4 iron, 4 sulfur cluster binding"/>
    <property type="evidence" value="ECO:0007669"/>
    <property type="project" value="UniProtKB-UniRule"/>
</dbReference>
<dbReference type="InterPro" id="IPR003451">
    <property type="entry name" value="LytB/IspH"/>
</dbReference>
<keyword evidence="5" id="KW-0560">Oxidoreductase</keyword>
<feature type="binding site" evidence="5">
    <location>
        <position position="217"/>
    </location>
    <ligand>
        <name>(2E)-4-hydroxy-3-methylbut-2-enyl diphosphate</name>
        <dbReference type="ChEBI" id="CHEBI:128753"/>
    </ligand>
</feature>
<evidence type="ECO:0000256" key="5">
    <source>
        <dbReference type="HAMAP-Rule" id="MF_00191"/>
    </source>
</evidence>
<name>A0A239ADU3_9BACT</name>
<dbReference type="PANTHER" id="PTHR30426">
    <property type="entry name" value="4-HYDROXY-3-METHYLBUT-2-ENYL DIPHOSPHATE REDUCTASE"/>
    <property type="match status" value="1"/>
</dbReference>
<keyword evidence="2 5" id="KW-0479">Metal-binding</keyword>
<protein>
    <recommendedName>
        <fullName evidence="5">4-hydroxy-3-methylbut-2-enyl diphosphate reductase</fullName>
        <shortName evidence="5">HMBPP reductase</shortName>
        <ecNumber evidence="5">1.17.7.4</ecNumber>
    </recommendedName>
</protein>
<feature type="binding site" evidence="5">
    <location>
        <position position="73"/>
    </location>
    <ligand>
        <name>isopentenyl diphosphate</name>
        <dbReference type="ChEBI" id="CHEBI:128769"/>
    </ligand>
</feature>
<dbReference type="RefSeq" id="WP_089323749.1">
    <property type="nucleotide sequence ID" value="NZ_FZOB01000019.1"/>
</dbReference>
<feature type="binding site" evidence="5">
    <location>
        <position position="123"/>
    </location>
    <ligand>
        <name>dimethylallyl diphosphate</name>
        <dbReference type="ChEBI" id="CHEBI:57623"/>
    </ligand>
</feature>
<comment type="pathway">
    <text evidence="5">Isoprenoid biosynthesis; dimethylallyl diphosphate biosynthesis; dimethylallyl diphosphate from (2E)-4-hydroxy-3-methylbutenyl diphosphate: step 1/1.</text>
</comment>
<keyword evidence="4 5" id="KW-0411">Iron-sulfur</keyword>
<keyword evidence="7" id="KW-1185">Reference proteome</keyword>
<feature type="binding site" evidence="5">
    <location>
        <position position="95"/>
    </location>
    <ligand>
        <name>[4Fe-4S] cluster</name>
        <dbReference type="ChEBI" id="CHEBI:49883"/>
    </ligand>
</feature>
<dbReference type="GO" id="GO:0051745">
    <property type="term" value="F:4-hydroxy-3-methylbut-2-enyl diphosphate reductase activity"/>
    <property type="evidence" value="ECO:0007669"/>
    <property type="project" value="UniProtKB-UniRule"/>
</dbReference>
<evidence type="ECO:0000256" key="1">
    <source>
        <dbReference type="ARBA" id="ARBA00022485"/>
    </source>
</evidence>
<feature type="binding site" evidence="5">
    <location>
        <position position="217"/>
    </location>
    <ligand>
        <name>isopentenyl diphosphate</name>
        <dbReference type="ChEBI" id="CHEBI:128769"/>
    </ligand>
</feature>
<feature type="binding site" evidence="5">
    <location>
        <position position="123"/>
    </location>
    <ligand>
        <name>isopentenyl diphosphate</name>
        <dbReference type="ChEBI" id="CHEBI:128769"/>
    </ligand>
</feature>
<evidence type="ECO:0000256" key="2">
    <source>
        <dbReference type="ARBA" id="ARBA00022723"/>
    </source>
</evidence>
<comment type="pathway">
    <text evidence="5">Isoprenoid biosynthesis; isopentenyl diphosphate biosynthesis via DXP pathway; isopentenyl diphosphate from 1-deoxy-D-xylulose 5-phosphate: step 6/6.</text>
</comment>
<evidence type="ECO:0000313" key="7">
    <source>
        <dbReference type="Proteomes" id="UP000198405"/>
    </source>
</evidence>
<evidence type="ECO:0000256" key="4">
    <source>
        <dbReference type="ARBA" id="ARBA00023014"/>
    </source>
</evidence>
<feature type="binding site" evidence="5">
    <location>
        <position position="73"/>
    </location>
    <ligand>
        <name>(2E)-4-hydroxy-3-methylbut-2-enyl diphosphate</name>
        <dbReference type="ChEBI" id="CHEBI:128753"/>
    </ligand>
</feature>
<dbReference type="UniPathway" id="UPA00059">
    <property type="reaction ID" value="UER00105"/>
</dbReference>